<proteinExistence type="predicted"/>
<evidence type="ECO:0000313" key="1">
    <source>
        <dbReference type="EMBL" id="KRX87780.1"/>
    </source>
</evidence>
<gene>
    <name evidence="1" type="ORF">T4E_939</name>
</gene>
<accession>A0A0V0XIS9</accession>
<dbReference type="Proteomes" id="UP000054815">
    <property type="component" value="Unassembled WGS sequence"/>
</dbReference>
<organism evidence="1 2">
    <name type="scientific">Trichinella pseudospiralis</name>
    <name type="common">Parasitic roundworm</name>
    <dbReference type="NCBI Taxonomy" id="6337"/>
    <lineage>
        <taxon>Eukaryota</taxon>
        <taxon>Metazoa</taxon>
        <taxon>Ecdysozoa</taxon>
        <taxon>Nematoda</taxon>
        <taxon>Enoplea</taxon>
        <taxon>Dorylaimia</taxon>
        <taxon>Trichinellida</taxon>
        <taxon>Trichinellidae</taxon>
        <taxon>Trichinella</taxon>
    </lineage>
</organism>
<name>A0A0V0XIS9_TRIPS</name>
<evidence type="ECO:0000313" key="2">
    <source>
        <dbReference type="Proteomes" id="UP000054815"/>
    </source>
</evidence>
<sequence length="83" mass="9177">MDNEPQQLSSIYFGSVLCVTELFESLSNLFLIMADASEPRLVPNCCGGMFLDKKAAVMLCGHCNLDVTSEFKQNDYIESCSVD</sequence>
<comment type="caution">
    <text evidence="1">The sequence shown here is derived from an EMBL/GenBank/DDBJ whole genome shotgun (WGS) entry which is preliminary data.</text>
</comment>
<dbReference type="AlphaFoldDB" id="A0A0V0XIS9"/>
<protein>
    <submittedName>
        <fullName evidence="1">Uncharacterized protein</fullName>
    </submittedName>
</protein>
<dbReference type="EMBL" id="JYDU01000267">
    <property type="protein sequence ID" value="KRX87780.1"/>
    <property type="molecule type" value="Genomic_DNA"/>
</dbReference>
<reference evidence="1 2" key="1">
    <citation type="submission" date="2015-01" db="EMBL/GenBank/DDBJ databases">
        <title>Evolution of Trichinella species and genotypes.</title>
        <authorList>
            <person name="Korhonen P.K."/>
            <person name="Edoardo P."/>
            <person name="Giuseppe L.R."/>
            <person name="Gasser R.B."/>
        </authorList>
    </citation>
    <scope>NUCLEOTIDE SEQUENCE [LARGE SCALE GENOMIC DNA]</scope>
    <source>
        <strain evidence="1">ISS141</strain>
    </source>
</reference>